<evidence type="ECO:0000313" key="3">
    <source>
        <dbReference type="Proteomes" id="UP001558613"/>
    </source>
</evidence>
<sequence>MLQGGGSASEESLCVLAASLDGNGACVCVHACVCGICKPHLPHLRSAMGIPPKSVYACGWLFCVCLEWPPLLLRCGDDGNAKLPSLETQTLGLDENTHMQTHREAQKPAHAHDV</sequence>
<protein>
    <submittedName>
        <fullName evidence="2">Uncharacterized protein</fullName>
    </submittedName>
</protein>
<evidence type="ECO:0000256" key="1">
    <source>
        <dbReference type="SAM" id="MobiDB-lite"/>
    </source>
</evidence>
<accession>A0ABR3L6W3</accession>
<reference evidence="2 3" key="1">
    <citation type="submission" date="2023-09" db="EMBL/GenBank/DDBJ databases">
        <authorList>
            <person name="Wang M."/>
        </authorList>
    </citation>
    <scope>NUCLEOTIDE SEQUENCE [LARGE SCALE GENOMIC DNA]</scope>
    <source>
        <strain evidence="2">GT-2023</strain>
        <tissue evidence="2">Liver</tissue>
    </source>
</reference>
<feature type="compositionally biased region" description="Basic and acidic residues" evidence="1">
    <location>
        <begin position="95"/>
        <end position="114"/>
    </location>
</feature>
<gene>
    <name evidence="2" type="ORF">QQF64_021979</name>
</gene>
<keyword evidence="3" id="KW-1185">Reference proteome</keyword>
<comment type="caution">
    <text evidence="2">The sequence shown here is derived from an EMBL/GenBank/DDBJ whole genome shotgun (WGS) entry which is preliminary data.</text>
</comment>
<organism evidence="2 3">
    <name type="scientific">Cirrhinus molitorella</name>
    <name type="common">mud carp</name>
    <dbReference type="NCBI Taxonomy" id="172907"/>
    <lineage>
        <taxon>Eukaryota</taxon>
        <taxon>Metazoa</taxon>
        <taxon>Chordata</taxon>
        <taxon>Craniata</taxon>
        <taxon>Vertebrata</taxon>
        <taxon>Euteleostomi</taxon>
        <taxon>Actinopterygii</taxon>
        <taxon>Neopterygii</taxon>
        <taxon>Teleostei</taxon>
        <taxon>Ostariophysi</taxon>
        <taxon>Cypriniformes</taxon>
        <taxon>Cyprinidae</taxon>
        <taxon>Labeoninae</taxon>
        <taxon>Labeonini</taxon>
        <taxon>Cirrhinus</taxon>
    </lineage>
</organism>
<proteinExistence type="predicted"/>
<dbReference type="Proteomes" id="UP001558613">
    <property type="component" value="Unassembled WGS sequence"/>
</dbReference>
<name>A0ABR3L6W3_9TELE</name>
<evidence type="ECO:0000313" key="2">
    <source>
        <dbReference type="EMBL" id="KAL1248661.1"/>
    </source>
</evidence>
<dbReference type="EMBL" id="JAYMGO010000024">
    <property type="protein sequence ID" value="KAL1248661.1"/>
    <property type="molecule type" value="Genomic_DNA"/>
</dbReference>
<feature type="region of interest" description="Disordered" evidence="1">
    <location>
        <begin position="92"/>
        <end position="114"/>
    </location>
</feature>